<keyword evidence="4" id="KW-1185">Reference proteome</keyword>
<evidence type="ECO:0000313" key="3">
    <source>
        <dbReference type="EMBL" id="ROR65639.1"/>
    </source>
</evidence>
<dbReference type="AlphaFoldDB" id="A0A3N2ARF9"/>
<feature type="domain" description="T6SS immunity protein Tdi1 C-terminal" evidence="2">
    <location>
        <begin position="122"/>
        <end position="170"/>
    </location>
</feature>
<name>A0A3N2ARF9_9MICO</name>
<evidence type="ECO:0000259" key="1">
    <source>
        <dbReference type="Pfam" id="PF08887"/>
    </source>
</evidence>
<dbReference type="InterPro" id="IPR015002">
    <property type="entry name" value="T6SS_Tdi1_C"/>
</dbReference>
<accession>A0A3N2ARF9</accession>
<reference evidence="3 4" key="1">
    <citation type="submission" date="2018-11" db="EMBL/GenBank/DDBJ databases">
        <title>Sequencing the genomes of 1000 actinobacteria strains.</title>
        <authorList>
            <person name="Klenk H.-P."/>
        </authorList>
    </citation>
    <scope>NUCLEOTIDE SEQUENCE [LARGE SCALE GENOMIC DNA]</scope>
    <source>
        <strain evidence="3 4">DSM 9580</strain>
    </source>
</reference>
<evidence type="ECO:0008006" key="5">
    <source>
        <dbReference type="Google" id="ProtNLM"/>
    </source>
</evidence>
<dbReference type="InterPro" id="IPR014983">
    <property type="entry name" value="GAD-rel"/>
</dbReference>
<proteinExistence type="predicted"/>
<evidence type="ECO:0000259" key="2">
    <source>
        <dbReference type="Pfam" id="PF08906"/>
    </source>
</evidence>
<dbReference type="RefSeq" id="WP_123696707.1">
    <property type="nucleotide sequence ID" value="NZ_RKHJ01000001.1"/>
</dbReference>
<dbReference type="OrthoDB" id="2216648at2"/>
<organism evidence="3 4">
    <name type="scientific">Agrococcus jenensis</name>
    <dbReference type="NCBI Taxonomy" id="46353"/>
    <lineage>
        <taxon>Bacteria</taxon>
        <taxon>Bacillati</taxon>
        <taxon>Actinomycetota</taxon>
        <taxon>Actinomycetes</taxon>
        <taxon>Micrococcales</taxon>
        <taxon>Microbacteriaceae</taxon>
        <taxon>Agrococcus</taxon>
    </lineage>
</organism>
<comment type="caution">
    <text evidence="3">The sequence shown here is derived from an EMBL/GenBank/DDBJ whole genome shotgun (WGS) entry which is preliminary data.</text>
</comment>
<dbReference type="EMBL" id="RKHJ01000001">
    <property type="protein sequence ID" value="ROR65639.1"/>
    <property type="molecule type" value="Genomic_DNA"/>
</dbReference>
<dbReference type="Pfam" id="PF08906">
    <property type="entry name" value="T6SS_Tdi1_C"/>
    <property type="match status" value="1"/>
</dbReference>
<evidence type="ECO:0000313" key="4">
    <source>
        <dbReference type="Proteomes" id="UP000275456"/>
    </source>
</evidence>
<sequence>MIEIPDFVPHAPVPADLIDAYRDRVPEDLVELWQQYGFGTFGEGFVRVIDPRAYEAGIGDVLGKVTGQGIAIPIMVTGFADVVTWDPGDGVTGITYRSEETTGLGSRVSTFVKLTVGGGAKHLERKLDWGLFPHAVAKHGALAFDESFVFVPLLSLGGPKDVEHLQPRKTIEAIRTMVELQGVVEH</sequence>
<feature type="domain" description="GAD-related" evidence="1">
    <location>
        <begin position="10"/>
        <end position="90"/>
    </location>
</feature>
<dbReference type="Proteomes" id="UP000275456">
    <property type="component" value="Unassembled WGS sequence"/>
</dbReference>
<gene>
    <name evidence="3" type="ORF">EDD26_1008</name>
</gene>
<protein>
    <recommendedName>
        <fullName evidence="5">GAD-related domain-containing protein</fullName>
    </recommendedName>
</protein>
<dbReference type="Pfam" id="PF08887">
    <property type="entry name" value="GAD-like"/>
    <property type="match status" value="1"/>
</dbReference>